<dbReference type="Proteomes" id="UP000076858">
    <property type="component" value="Unassembled WGS sequence"/>
</dbReference>
<accession>A0A164V4W3</accession>
<evidence type="ECO:0000256" key="1">
    <source>
        <dbReference type="SAM" id="Phobius"/>
    </source>
</evidence>
<keyword evidence="1" id="KW-0812">Transmembrane</keyword>
<evidence type="ECO:0000313" key="2">
    <source>
        <dbReference type="EMBL" id="KZS11972.1"/>
    </source>
</evidence>
<feature type="transmembrane region" description="Helical" evidence="1">
    <location>
        <begin position="50"/>
        <end position="69"/>
    </location>
</feature>
<evidence type="ECO:0000313" key="3">
    <source>
        <dbReference type="Proteomes" id="UP000076858"/>
    </source>
</evidence>
<name>A0A164V4W3_9CRUS</name>
<protein>
    <submittedName>
        <fullName evidence="2">Uncharacterized protein</fullName>
    </submittedName>
</protein>
<sequence>MKTKNSSVIFDSDYVGHYCLFVQNRICTLDVMFLVRNTTTIIIPPPQKKISFLFVFVWLFVFLLNHFLMLDDYSVAQLKHDALIVNYLSFCKMHNCS</sequence>
<proteinExistence type="predicted"/>
<keyword evidence="1" id="KW-1133">Transmembrane helix</keyword>
<dbReference type="AlphaFoldDB" id="A0A164V4W3"/>
<comment type="caution">
    <text evidence="2">The sequence shown here is derived from an EMBL/GenBank/DDBJ whole genome shotgun (WGS) entry which is preliminary data.</text>
</comment>
<reference evidence="2 3" key="1">
    <citation type="submission" date="2016-03" db="EMBL/GenBank/DDBJ databases">
        <title>EvidentialGene: Evidence-directed Construction of Genes on Genomes.</title>
        <authorList>
            <person name="Gilbert D.G."/>
            <person name="Choi J.-H."/>
            <person name="Mockaitis K."/>
            <person name="Colbourne J."/>
            <person name="Pfrender M."/>
        </authorList>
    </citation>
    <scope>NUCLEOTIDE SEQUENCE [LARGE SCALE GENOMIC DNA]</scope>
    <source>
        <strain evidence="2 3">Xinb3</strain>
        <tissue evidence="2">Complete organism</tissue>
    </source>
</reference>
<gene>
    <name evidence="2" type="ORF">APZ42_023204</name>
</gene>
<keyword evidence="3" id="KW-1185">Reference proteome</keyword>
<organism evidence="2 3">
    <name type="scientific">Daphnia magna</name>
    <dbReference type="NCBI Taxonomy" id="35525"/>
    <lineage>
        <taxon>Eukaryota</taxon>
        <taxon>Metazoa</taxon>
        <taxon>Ecdysozoa</taxon>
        <taxon>Arthropoda</taxon>
        <taxon>Crustacea</taxon>
        <taxon>Branchiopoda</taxon>
        <taxon>Diplostraca</taxon>
        <taxon>Cladocera</taxon>
        <taxon>Anomopoda</taxon>
        <taxon>Daphniidae</taxon>
        <taxon>Daphnia</taxon>
    </lineage>
</organism>
<keyword evidence="1" id="KW-0472">Membrane</keyword>
<dbReference type="EMBL" id="LRGB01001417">
    <property type="protein sequence ID" value="KZS11972.1"/>
    <property type="molecule type" value="Genomic_DNA"/>
</dbReference>